<dbReference type="EMBL" id="RCHS01003809">
    <property type="protein sequence ID" value="RMX39558.1"/>
    <property type="molecule type" value="Genomic_DNA"/>
</dbReference>
<dbReference type="AlphaFoldDB" id="A0A3M6TDZ4"/>
<dbReference type="Proteomes" id="UP000275408">
    <property type="component" value="Unassembled WGS sequence"/>
</dbReference>
<reference evidence="2 3" key="1">
    <citation type="journal article" date="2018" name="Sci. Rep.">
        <title>Comparative analysis of the Pocillopora damicornis genome highlights role of immune system in coral evolution.</title>
        <authorList>
            <person name="Cunning R."/>
            <person name="Bay R.A."/>
            <person name="Gillette P."/>
            <person name="Baker A.C."/>
            <person name="Traylor-Knowles N."/>
        </authorList>
    </citation>
    <scope>NUCLEOTIDE SEQUENCE [LARGE SCALE GENOMIC DNA]</scope>
    <source>
        <strain evidence="2">RSMAS</strain>
        <tissue evidence="2">Whole animal</tissue>
    </source>
</reference>
<keyword evidence="3" id="KW-1185">Reference proteome</keyword>
<comment type="caution">
    <text evidence="2">The sequence shown here is derived from an EMBL/GenBank/DDBJ whole genome shotgun (WGS) entry which is preliminary data.</text>
</comment>
<feature type="transmembrane region" description="Helical" evidence="1">
    <location>
        <begin position="232"/>
        <end position="252"/>
    </location>
</feature>
<evidence type="ECO:0000313" key="2">
    <source>
        <dbReference type="EMBL" id="RMX39558.1"/>
    </source>
</evidence>
<protein>
    <submittedName>
        <fullName evidence="2">Uncharacterized protein</fullName>
    </submittedName>
</protein>
<keyword evidence="1" id="KW-0472">Membrane</keyword>
<organism evidence="2 3">
    <name type="scientific">Pocillopora damicornis</name>
    <name type="common">Cauliflower coral</name>
    <name type="synonym">Millepora damicornis</name>
    <dbReference type="NCBI Taxonomy" id="46731"/>
    <lineage>
        <taxon>Eukaryota</taxon>
        <taxon>Metazoa</taxon>
        <taxon>Cnidaria</taxon>
        <taxon>Anthozoa</taxon>
        <taxon>Hexacorallia</taxon>
        <taxon>Scleractinia</taxon>
        <taxon>Astrocoeniina</taxon>
        <taxon>Pocilloporidae</taxon>
        <taxon>Pocillopora</taxon>
    </lineage>
</organism>
<evidence type="ECO:0000313" key="3">
    <source>
        <dbReference type="Proteomes" id="UP000275408"/>
    </source>
</evidence>
<name>A0A3M6TDZ4_POCDA</name>
<gene>
    <name evidence="2" type="ORF">pdam_00006101</name>
</gene>
<keyword evidence="1" id="KW-0812">Transmembrane</keyword>
<keyword evidence="1" id="KW-1133">Transmembrane helix</keyword>
<evidence type="ECO:0000256" key="1">
    <source>
        <dbReference type="SAM" id="Phobius"/>
    </source>
</evidence>
<sequence>MIPFLESAGGNCQDAVILVEELAVTVKLVGDPEGTAIGKRKSLHYVMTIVFNRPAMQDCIKKSLSDDPVAGVFCLNPVMIPFIASLGARLHESKEIYPKKSQLIQGISQNIANPSMDNLNPIMTPCLDSTDGNCQDAVTLVDEFAVTLKFLGVKATGNPAEPLFLKNNLNPVMIPFLESAGESLGGNCHDAVILDEELAATVKLLGDFDGTAIRKLIHFVRKISVRRWRHNYFYFLTIFFCPLNPNVTLWSITNGSKGQHLKFIFCILFKPNDVITFRCTIPHSY</sequence>
<proteinExistence type="predicted"/>
<accession>A0A3M6TDZ4</accession>